<dbReference type="Proteomes" id="UP000823775">
    <property type="component" value="Unassembled WGS sequence"/>
</dbReference>
<proteinExistence type="predicted"/>
<evidence type="ECO:0000313" key="1">
    <source>
        <dbReference type="EMBL" id="MCD9640204.1"/>
    </source>
</evidence>
<sequence>MTNVVSVHSELPRRLDFHMIHILDQDETSIIYFDDAFENNEEDPSIYYFSITTRSGKVLQPESDISMKKEINVEEELSPNTRLAPRKVTNEKSIEGVKEEPNVKALIPLLKLPIPLPPFTQWMKKKHEDKEAKYHDMLKQVSLCILFIKAFNEIPGLAKYLKELLTKK</sequence>
<accession>A0ABS8V0J4</accession>
<name>A0ABS8V0J4_DATST</name>
<evidence type="ECO:0000313" key="2">
    <source>
        <dbReference type="Proteomes" id="UP000823775"/>
    </source>
</evidence>
<comment type="caution">
    <text evidence="1">The sequence shown here is derived from an EMBL/GenBank/DDBJ whole genome shotgun (WGS) entry which is preliminary data.</text>
</comment>
<gene>
    <name evidence="1" type="ORF">HAX54_025386</name>
</gene>
<dbReference type="EMBL" id="JACEIK010003081">
    <property type="protein sequence ID" value="MCD9640204.1"/>
    <property type="molecule type" value="Genomic_DNA"/>
</dbReference>
<organism evidence="1 2">
    <name type="scientific">Datura stramonium</name>
    <name type="common">Jimsonweed</name>
    <name type="synonym">Common thornapple</name>
    <dbReference type="NCBI Taxonomy" id="4076"/>
    <lineage>
        <taxon>Eukaryota</taxon>
        <taxon>Viridiplantae</taxon>
        <taxon>Streptophyta</taxon>
        <taxon>Embryophyta</taxon>
        <taxon>Tracheophyta</taxon>
        <taxon>Spermatophyta</taxon>
        <taxon>Magnoliopsida</taxon>
        <taxon>eudicotyledons</taxon>
        <taxon>Gunneridae</taxon>
        <taxon>Pentapetalae</taxon>
        <taxon>asterids</taxon>
        <taxon>lamiids</taxon>
        <taxon>Solanales</taxon>
        <taxon>Solanaceae</taxon>
        <taxon>Solanoideae</taxon>
        <taxon>Datureae</taxon>
        <taxon>Datura</taxon>
    </lineage>
</organism>
<protein>
    <submittedName>
        <fullName evidence="1">Uncharacterized protein</fullName>
    </submittedName>
</protein>
<reference evidence="1 2" key="1">
    <citation type="journal article" date="2021" name="BMC Genomics">
        <title>Datura genome reveals duplications of psychoactive alkaloid biosynthetic genes and high mutation rate following tissue culture.</title>
        <authorList>
            <person name="Rajewski A."/>
            <person name="Carter-House D."/>
            <person name="Stajich J."/>
            <person name="Litt A."/>
        </authorList>
    </citation>
    <scope>NUCLEOTIDE SEQUENCE [LARGE SCALE GENOMIC DNA]</scope>
    <source>
        <strain evidence="1">AR-01</strain>
    </source>
</reference>
<keyword evidence="2" id="KW-1185">Reference proteome</keyword>